<dbReference type="EMBL" id="JBHUMY010000038">
    <property type="protein sequence ID" value="MFD2663178.1"/>
    <property type="molecule type" value="Genomic_DNA"/>
</dbReference>
<keyword evidence="1" id="KW-0805">Transcription regulation</keyword>
<organism evidence="7 8">
    <name type="scientific">Paenibacillus thailandensis</name>
    <dbReference type="NCBI Taxonomy" id="393250"/>
    <lineage>
        <taxon>Bacteria</taxon>
        <taxon>Bacillati</taxon>
        <taxon>Bacillota</taxon>
        <taxon>Bacilli</taxon>
        <taxon>Bacillales</taxon>
        <taxon>Paenibacillaceae</taxon>
        <taxon>Paenibacillus</taxon>
    </lineage>
</organism>
<dbReference type="Pfam" id="PF12833">
    <property type="entry name" value="HTH_18"/>
    <property type="match status" value="1"/>
</dbReference>
<dbReference type="InterPro" id="IPR020449">
    <property type="entry name" value="Tscrpt_reg_AraC-type_HTH"/>
</dbReference>
<dbReference type="Gene3D" id="3.40.50.2300">
    <property type="match status" value="1"/>
</dbReference>
<dbReference type="InterPro" id="IPR001789">
    <property type="entry name" value="Sig_transdc_resp-reg_receiver"/>
</dbReference>
<gene>
    <name evidence="7" type="ORF">ACFSW5_23235</name>
</gene>
<dbReference type="CDD" id="cd17536">
    <property type="entry name" value="REC_YesN-like"/>
    <property type="match status" value="1"/>
</dbReference>
<dbReference type="InterPro" id="IPR011006">
    <property type="entry name" value="CheY-like_superfamily"/>
</dbReference>
<feature type="domain" description="HTH araC/xylS-type" evidence="5">
    <location>
        <begin position="419"/>
        <end position="517"/>
    </location>
</feature>
<evidence type="ECO:0000313" key="7">
    <source>
        <dbReference type="EMBL" id="MFD2663178.1"/>
    </source>
</evidence>
<dbReference type="PROSITE" id="PS01124">
    <property type="entry name" value="HTH_ARAC_FAMILY_2"/>
    <property type="match status" value="1"/>
</dbReference>
<feature type="modified residue" description="4-aspartylphosphate" evidence="4">
    <location>
        <position position="55"/>
    </location>
</feature>
<keyword evidence="8" id="KW-1185">Reference proteome</keyword>
<dbReference type="PRINTS" id="PR00032">
    <property type="entry name" value="HTHARAC"/>
</dbReference>
<keyword evidence="2" id="KW-0238">DNA-binding</keyword>
<dbReference type="InterPro" id="IPR041522">
    <property type="entry name" value="CdaR_GGDEF"/>
</dbReference>
<proteinExistence type="predicted"/>
<evidence type="ECO:0000313" key="8">
    <source>
        <dbReference type="Proteomes" id="UP001597493"/>
    </source>
</evidence>
<dbReference type="SUPFAM" id="SSF46689">
    <property type="entry name" value="Homeodomain-like"/>
    <property type="match status" value="2"/>
</dbReference>
<dbReference type="InterPro" id="IPR018062">
    <property type="entry name" value="HTH_AraC-typ_CS"/>
</dbReference>
<dbReference type="SMART" id="SM00448">
    <property type="entry name" value="REC"/>
    <property type="match status" value="1"/>
</dbReference>
<dbReference type="Proteomes" id="UP001597493">
    <property type="component" value="Unassembled WGS sequence"/>
</dbReference>
<dbReference type="SMART" id="SM00342">
    <property type="entry name" value="HTH_ARAC"/>
    <property type="match status" value="1"/>
</dbReference>
<dbReference type="RefSeq" id="WP_379278678.1">
    <property type="nucleotide sequence ID" value="NZ_JBHUGT010000020.1"/>
</dbReference>
<dbReference type="SUPFAM" id="SSF52172">
    <property type="entry name" value="CheY-like"/>
    <property type="match status" value="1"/>
</dbReference>
<dbReference type="InterPro" id="IPR018060">
    <property type="entry name" value="HTH_AraC"/>
</dbReference>
<keyword evidence="3" id="KW-0804">Transcription</keyword>
<evidence type="ECO:0000259" key="5">
    <source>
        <dbReference type="PROSITE" id="PS01124"/>
    </source>
</evidence>
<dbReference type="Pfam" id="PF17853">
    <property type="entry name" value="GGDEF_2"/>
    <property type="match status" value="1"/>
</dbReference>
<reference evidence="8" key="1">
    <citation type="journal article" date="2019" name="Int. J. Syst. Evol. Microbiol.">
        <title>The Global Catalogue of Microorganisms (GCM) 10K type strain sequencing project: providing services to taxonomists for standard genome sequencing and annotation.</title>
        <authorList>
            <consortium name="The Broad Institute Genomics Platform"/>
            <consortium name="The Broad Institute Genome Sequencing Center for Infectious Disease"/>
            <person name="Wu L."/>
            <person name="Ma J."/>
        </authorList>
    </citation>
    <scope>NUCLEOTIDE SEQUENCE [LARGE SCALE GENOMIC DNA]</scope>
    <source>
        <strain evidence="8">TISTR 1827</strain>
    </source>
</reference>
<evidence type="ECO:0000259" key="6">
    <source>
        <dbReference type="PROSITE" id="PS50110"/>
    </source>
</evidence>
<accession>A0ABW5R2Z3</accession>
<sequence>MRSLLIVDDEKNIRNGLKTMIEREFPDMYEIRTAAQGQEALDRYREQPADIVVTDIRMPVMDGIRLIEALAESEGSEGSKPVVLILSGYDDFEYAKAAIKYQVKEYLLKPIRREELFAALRKTEEALLRQADLNSRMAASDLYLRQLQSHRLKELLEQPDDMPLDVRSAAEAIGFESYVKPFRVAVLKYKDEDGHSMPQDELQRLVEKGIVRANGTISACVRDGGGKLVLLGSPDGPFEELVRLFAERELDGLYMGVSGEGSRIEDIRAGYRQALLALSYTFMLPSVRLMNYTDIQGEPRMYPMPDEEIKKLGNLLGTGRGREIKALLQQVFHIGDMPHVDVRYLELAGKRMNERVLDEVFRMYGDSMVEILKLYRKAGSMDNFGSFHAYFRSLEHLLLSVDEYIQSIRSAHGGHHEMKAAVAYMEQNYGKPLNMAIVSNYVSLNYSYFSEAFKAYTGDNFVVYLKKLRVSKAKELLQKSGMKLADIGSAVGFESVKHFSRVFKELEGVSPHEYRLKAEADAERLREMRGAERT</sequence>
<name>A0ABW5R2Z3_9BACL</name>
<dbReference type="InterPro" id="IPR009057">
    <property type="entry name" value="Homeodomain-like_sf"/>
</dbReference>
<evidence type="ECO:0000256" key="2">
    <source>
        <dbReference type="ARBA" id="ARBA00023125"/>
    </source>
</evidence>
<dbReference type="Pfam" id="PF00072">
    <property type="entry name" value="Response_reg"/>
    <property type="match status" value="1"/>
</dbReference>
<evidence type="ECO:0000256" key="1">
    <source>
        <dbReference type="ARBA" id="ARBA00023015"/>
    </source>
</evidence>
<comment type="caution">
    <text evidence="7">The sequence shown here is derived from an EMBL/GenBank/DDBJ whole genome shotgun (WGS) entry which is preliminary data.</text>
</comment>
<protein>
    <submittedName>
        <fullName evidence="7">Response regulator</fullName>
    </submittedName>
</protein>
<evidence type="ECO:0000256" key="4">
    <source>
        <dbReference type="PROSITE-ProRule" id="PRU00169"/>
    </source>
</evidence>
<dbReference type="PANTHER" id="PTHR43280:SF2">
    <property type="entry name" value="HTH-TYPE TRANSCRIPTIONAL REGULATOR EXSA"/>
    <property type="match status" value="1"/>
</dbReference>
<keyword evidence="4" id="KW-0597">Phosphoprotein</keyword>
<dbReference type="PROSITE" id="PS50110">
    <property type="entry name" value="RESPONSE_REGULATORY"/>
    <property type="match status" value="1"/>
</dbReference>
<evidence type="ECO:0000256" key="3">
    <source>
        <dbReference type="ARBA" id="ARBA00023163"/>
    </source>
</evidence>
<dbReference type="PROSITE" id="PS00041">
    <property type="entry name" value="HTH_ARAC_FAMILY_1"/>
    <property type="match status" value="1"/>
</dbReference>
<dbReference type="PANTHER" id="PTHR43280">
    <property type="entry name" value="ARAC-FAMILY TRANSCRIPTIONAL REGULATOR"/>
    <property type="match status" value="1"/>
</dbReference>
<dbReference type="Gene3D" id="1.10.10.60">
    <property type="entry name" value="Homeodomain-like"/>
    <property type="match status" value="2"/>
</dbReference>
<feature type="domain" description="Response regulatory" evidence="6">
    <location>
        <begin position="3"/>
        <end position="124"/>
    </location>
</feature>